<sequence>MDTPQTQNESPPQSQPQSAPINTAAATAATAVAAVADDSEKKAVAKSERKGAVVSEDLYALIGGAPPVTFVKPTFTTKHNKKNKPGSWVYDSFTNPARNDDLRLQHWVRADAKDKEYHFAKFNRLIDVPEYTNEEYERHLTDSDWSKEETDYLFDLCRRFDLRFPVIEDRYTFKTRTMEDLKDRYYAVQRKLMKARPHNPGEYPHERQAMIQQYAFDKHRETERKDALKRMFDRSAADIEQERVLFIESRRIEQNEPRLSRDRDMLLNTLQLEQAQQAPLTPLTPTMATSAGQGASVASPVSPVSSLATPGGIGIAGGTASSDVKKKKRIGEDAAGGANKKGRRVSNASSAGFLDDILPEKKEKITQGAICRSHKLPLISNKALQQKVVKVMAELGIPVRPDMPTAQVVAKYDQLTQSIVYLLDLKKSVDKLDAEHRTKVQRTPFARDGSAGPRDKRRNKQG</sequence>
<dbReference type="STRING" id="13706.A0A1X2HEX9"/>
<dbReference type="CDD" id="cd11658">
    <property type="entry name" value="SANT_DMAP1_like"/>
    <property type="match status" value="1"/>
</dbReference>
<evidence type="ECO:0000256" key="5">
    <source>
        <dbReference type="ARBA" id="ARBA00023015"/>
    </source>
</evidence>
<dbReference type="InterPro" id="IPR001005">
    <property type="entry name" value="SANT/Myb"/>
</dbReference>
<reference evidence="11 12" key="1">
    <citation type="submission" date="2016-07" db="EMBL/GenBank/DDBJ databases">
        <title>Pervasive Adenine N6-methylation of Active Genes in Fungi.</title>
        <authorList>
            <consortium name="DOE Joint Genome Institute"/>
            <person name="Mondo S.J."/>
            <person name="Dannebaum R.O."/>
            <person name="Kuo R.C."/>
            <person name="Labutti K."/>
            <person name="Haridas S."/>
            <person name="Kuo A."/>
            <person name="Salamov A."/>
            <person name="Ahrendt S.R."/>
            <person name="Lipzen A."/>
            <person name="Sullivan W."/>
            <person name="Andreopoulos W.B."/>
            <person name="Clum A."/>
            <person name="Lindquist E."/>
            <person name="Daum C."/>
            <person name="Ramamoorthy G.K."/>
            <person name="Gryganskyi A."/>
            <person name="Culley D."/>
            <person name="Magnuson J.K."/>
            <person name="James T.Y."/>
            <person name="O'Malley M.A."/>
            <person name="Stajich J.E."/>
            <person name="Spatafora J.W."/>
            <person name="Visel A."/>
            <person name="Grigoriev I.V."/>
        </authorList>
    </citation>
    <scope>NUCLEOTIDE SEQUENCE [LARGE SCALE GENOMIC DNA]</scope>
    <source>
        <strain evidence="11 12">NRRL 2496</strain>
    </source>
</reference>
<gene>
    <name evidence="11" type="ORF">BCR43DRAFT_523673</name>
</gene>
<dbReference type="PANTHER" id="PTHR12855:SF10">
    <property type="entry name" value="DNA METHYLTRANSFERASE 1-ASSOCIATED PROTEIN 1"/>
    <property type="match status" value="1"/>
</dbReference>
<comment type="similarity">
    <text evidence="2">Belongs to the SWC4 family.</text>
</comment>
<keyword evidence="5" id="KW-0805">Transcription regulation</keyword>
<dbReference type="Pfam" id="PF16282">
    <property type="entry name" value="SANT_DAMP1_like"/>
    <property type="match status" value="1"/>
</dbReference>
<protein>
    <recommendedName>
        <fullName evidence="3">SWR1-complex protein 4</fullName>
    </recommendedName>
</protein>
<evidence type="ECO:0000256" key="4">
    <source>
        <dbReference type="ARBA" id="ARBA00022853"/>
    </source>
</evidence>
<evidence type="ECO:0000256" key="6">
    <source>
        <dbReference type="ARBA" id="ARBA00023163"/>
    </source>
</evidence>
<dbReference type="GO" id="GO:0035267">
    <property type="term" value="C:NuA4 histone acetyltransferase complex"/>
    <property type="evidence" value="ECO:0007669"/>
    <property type="project" value="InterPro"/>
</dbReference>
<dbReference type="Proteomes" id="UP000242180">
    <property type="component" value="Unassembled WGS sequence"/>
</dbReference>
<evidence type="ECO:0000256" key="7">
    <source>
        <dbReference type="ARBA" id="ARBA00023242"/>
    </source>
</evidence>
<accession>A0A1X2HEX9</accession>
<evidence type="ECO:0000256" key="1">
    <source>
        <dbReference type="ARBA" id="ARBA00004123"/>
    </source>
</evidence>
<organism evidence="11 12">
    <name type="scientific">Syncephalastrum racemosum</name>
    <name type="common">Filamentous fungus</name>
    <dbReference type="NCBI Taxonomy" id="13706"/>
    <lineage>
        <taxon>Eukaryota</taxon>
        <taxon>Fungi</taxon>
        <taxon>Fungi incertae sedis</taxon>
        <taxon>Mucoromycota</taxon>
        <taxon>Mucoromycotina</taxon>
        <taxon>Mucoromycetes</taxon>
        <taxon>Mucorales</taxon>
        <taxon>Syncephalastraceae</taxon>
        <taxon>Syncephalastrum</taxon>
    </lineage>
</organism>
<dbReference type="FunFam" id="1.10.10.60:FF:000087">
    <property type="entry name" value="DNA methyltransferase 1-associated protein 1"/>
    <property type="match status" value="1"/>
</dbReference>
<dbReference type="OrthoDB" id="19740at2759"/>
<feature type="region of interest" description="Disordered" evidence="9">
    <location>
        <begin position="315"/>
        <end position="345"/>
    </location>
</feature>
<dbReference type="InterPro" id="IPR027109">
    <property type="entry name" value="Swc4/Dmap1"/>
</dbReference>
<dbReference type="SUPFAM" id="SSF46689">
    <property type="entry name" value="Homeodomain-like"/>
    <property type="match status" value="1"/>
</dbReference>
<keyword evidence="6" id="KW-0804">Transcription</keyword>
<comment type="subcellular location">
    <subcellularLocation>
        <location evidence="1">Nucleus</location>
    </subcellularLocation>
</comment>
<feature type="region of interest" description="Disordered" evidence="9">
    <location>
        <begin position="434"/>
        <end position="462"/>
    </location>
</feature>
<evidence type="ECO:0000256" key="8">
    <source>
        <dbReference type="ARBA" id="ARBA00025264"/>
    </source>
</evidence>
<name>A0A1X2HEX9_SYNRA</name>
<dbReference type="GO" id="GO:0006338">
    <property type="term" value="P:chromatin remodeling"/>
    <property type="evidence" value="ECO:0007669"/>
    <property type="project" value="InterPro"/>
</dbReference>
<dbReference type="AlphaFoldDB" id="A0A1X2HEX9"/>
<feature type="region of interest" description="Disordered" evidence="9">
    <location>
        <begin position="283"/>
        <end position="303"/>
    </location>
</feature>
<dbReference type="SMART" id="SM00717">
    <property type="entry name" value="SANT"/>
    <property type="match status" value="1"/>
</dbReference>
<proteinExistence type="inferred from homology"/>
<dbReference type="GO" id="GO:0000122">
    <property type="term" value="P:negative regulation of transcription by RNA polymerase II"/>
    <property type="evidence" value="ECO:0007669"/>
    <property type="project" value="TreeGrafter"/>
</dbReference>
<dbReference type="InParanoid" id="A0A1X2HEX9"/>
<evidence type="ECO:0000256" key="2">
    <source>
        <dbReference type="ARBA" id="ARBA00006918"/>
    </source>
</evidence>
<comment type="function">
    <text evidence="8">Component of the SWR1 complex which mediates the ATP-dependent exchange of histone H2A for the H2A variant HZT1 leading to transcriptional regulation of selected genes by chromatin remodeling. Component of the NuA4 histone acetyltransferase complex which is involved in transcriptional activation of selected genes principally by acetylation of nucleosomal histone H4 and H2A. The NuA4 complex is also involved in DNA repair.</text>
</comment>
<dbReference type="EMBL" id="MCGN01000004">
    <property type="protein sequence ID" value="ORY97515.1"/>
    <property type="molecule type" value="Genomic_DNA"/>
</dbReference>
<evidence type="ECO:0000313" key="11">
    <source>
        <dbReference type="EMBL" id="ORY97515.1"/>
    </source>
</evidence>
<evidence type="ECO:0000313" key="12">
    <source>
        <dbReference type="Proteomes" id="UP000242180"/>
    </source>
</evidence>
<evidence type="ECO:0000256" key="3">
    <source>
        <dbReference type="ARBA" id="ARBA00019132"/>
    </source>
</evidence>
<dbReference type="GO" id="GO:0006281">
    <property type="term" value="P:DNA repair"/>
    <property type="evidence" value="ECO:0007669"/>
    <property type="project" value="InterPro"/>
</dbReference>
<feature type="domain" description="Myb-like" evidence="10">
    <location>
        <begin position="141"/>
        <end position="191"/>
    </location>
</feature>
<keyword evidence="4" id="KW-0156">Chromatin regulator</keyword>
<keyword evidence="7" id="KW-0539">Nucleus</keyword>
<dbReference type="InterPro" id="IPR009057">
    <property type="entry name" value="Homeodomain-like_sf"/>
</dbReference>
<dbReference type="PANTHER" id="PTHR12855">
    <property type="entry name" value="DNA METHYLTRANSFERASE 1-ASSOCIATED PROTEIN 1 FAMILY MEMBER"/>
    <property type="match status" value="1"/>
</dbReference>
<feature type="region of interest" description="Disordered" evidence="9">
    <location>
        <begin position="1"/>
        <end position="23"/>
    </location>
</feature>
<evidence type="ECO:0000259" key="10">
    <source>
        <dbReference type="SMART" id="SM00717"/>
    </source>
</evidence>
<keyword evidence="12" id="KW-1185">Reference proteome</keyword>
<dbReference type="InterPro" id="IPR032563">
    <property type="entry name" value="DAMP1_SANT-like"/>
</dbReference>
<dbReference type="GO" id="GO:0003714">
    <property type="term" value="F:transcription corepressor activity"/>
    <property type="evidence" value="ECO:0007669"/>
    <property type="project" value="TreeGrafter"/>
</dbReference>
<dbReference type="GO" id="GO:0000812">
    <property type="term" value="C:Swr1 complex"/>
    <property type="evidence" value="ECO:0007669"/>
    <property type="project" value="TreeGrafter"/>
</dbReference>
<dbReference type="Gene3D" id="1.10.10.60">
    <property type="entry name" value="Homeodomain-like"/>
    <property type="match status" value="1"/>
</dbReference>
<dbReference type="OMA" id="GNTTMYQ"/>
<comment type="caution">
    <text evidence="11">The sequence shown here is derived from an EMBL/GenBank/DDBJ whole genome shotgun (WGS) entry which is preliminary data.</text>
</comment>
<evidence type="ECO:0000256" key="9">
    <source>
        <dbReference type="SAM" id="MobiDB-lite"/>
    </source>
</evidence>